<dbReference type="PANTHER" id="PTHR34596:SF2">
    <property type="entry name" value="CHITOPORIN"/>
    <property type="match status" value="1"/>
</dbReference>
<evidence type="ECO:0000313" key="5">
    <source>
        <dbReference type="EMBL" id="AYO55034.1"/>
    </source>
</evidence>
<accession>A0A3G2T440</accession>
<organism evidence="5 6">
    <name type="scientific">Acinetobacter wuhouensis</name>
    <dbReference type="NCBI Taxonomy" id="1879050"/>
    <lineage>
        <taxon>Bacteria</taxon>
        <taxon>Pseudomonadati</taxon>
        <taxon>Pseudomonadota</taxon>
        <taxon>Gammaproteobacteria</taxon>
        <taxon>Moraxellales</taxon>
        <taxon>Moraxellaceae</taxon>
        <taxon>Acinetobacter</taxon>
    </lineage>
</organism>
<evidence type="ECO:0000256" key="4">
    <source>
        <dbReference type="SAM" id="SignalP"/>
    </source>
</evidence>
<dbReference type="InterPro" id="IPR023614">
    <property type="entry name" value="Porin_dom_sf"/>
</dbReference>
<dbReference type="AlphaFoldDB" id="A0A3G2T440"/>
<comment type="similarity">
    <text evidence="1">Belongs to the outer membrane porin (Opr) (TC 1.B.25) family.</text>
</comment>
<feature type="chain" id="PRO_5018154887" evidence="4">
    <location>
        <begin position="24"/>
        <end position="413"/>
    </location>
</feature>
<dbReference type="Gene3D" id="2.40.160.10">
    <property type="entry name" value="Porin"/>
    <property type="match status" value="1"/>
</dbReference>
<reference evidence="5 6" key="1">
    <citation type="submission" date="2018-10" db="EMBL/GenBank/DDBJ databases">
        <title>The complete genome of Acinetobacter wuhouensis strain WCHAW010062.</title>
        <authorList>
            <person name="Hu Y."/>
            <person name="Long H."/>
            <person name="Feng Y."/>
            <person name="Zong Z."/>
        </authorList>
    </citation>
    <scope>NUCLEOTIDE SEQUENCE [LARGE SCALE GENOMIC DNA]</scope>
    <source>
        <strain evidence="5 6">WCHAW010062</strain>
    </source>
</reference>
<keyword evidence="3 4" id="KW-0732">Signal</keyword>
<evidence type="ECO:0000256" key="2">
    <source>
        <dbReference type="ARBA" id="ARBA00022448"/>
    </source>
</evidence>
<gene>
    <name evidence="5" type="ORF">CDG68_15835</name>
</gene>
<evidence type="ECO:0000256" key="1">
    <source>
        <dbReference type="ARBA" id="ARBA00009075"/>
    </source>
</evidence>
<keyword evidence="2" id="KW-0813">Transport</keyword>
<dbReference type="PANTHER" id="PTHR34596">
    <property type="entry name" value="CHITOPORIN"/>
    <property type="match status" value="1"/>
</dbReference>
<evidence type="ECO:0000256" key="3">
    <source>
        <dbReference type="ARBA" id="ARBA00022729"/>
    </source>
</evidence>
<dbReference type="Proteomes" id="UP000279962">
    <property type="component" value="Chromosome"/>
</dbReference>
<sequence length="413" mass="48129">MLKKRSFSTLFSALMLINGYAMMQQLHAEDEWKFTLKNAYIDRNFDQSNVKDTGSWSQGASLFYTSKFYDTPLQILDQPIQIGVDGSVQYAVRLSNDKHVDDTVLPFDPIKKEQADDYLKYGGTLKLKYDQAELRVGELWLNLPMTTVDTSRQLLTTYQGVNLKFPVMEKLKVELGHVTRNSPRNKEDFYKFSYTQNGVKHYSDGLDYINFVYDVNKDLNVNYYYGHLDNLYDKHYLGVEHKYPIAENIALHSKLRYFNSQDNSSALDIDSQNIGLLETIKVKNHSIGVGYQQIVGDAYPLPDGFLPELYFINWNVTGFFKKNEKSWHFIYGYDFKDYVPGLTSTAKYAMGDDIKMANGQKNKESEFNLFTSYTFQQPMLKGFSIQHLFAKYDQDHGNDFVENRFFINYQRKF</sequence>
<dbReference type="RefSeq" id="WP_087552536.1">
    <property type="nucleotide sequence ID" value="NZ_CP033133.1"/>
</dbReference>
<dbReference type="InterPro" id="IPR005318">
    <property type="entry name" value="OM_porin_bac"/>
</dbReference>
<dbReference type="GO" id="GO:0015288">
    <property type="term" value="F:porin activity"/>
    <property type="evidence" value="ECO:0007669"/>
    <property type="project" value="TreeGrafter"/>
</dbReference>
<proteinExistence type="inferred from homology"/>
<evidence type="ECO:0000313" key="6">
    <source>
        <dbReference type="Proteomes" id="UP000279962"/>
    </source>
</evidence>
<protein>
    <submittedName>
        <fullName evidence="5">Outer membrane porin, OprD family</fullName>
    </submittedName>
</protein>
<dbReference type="EMBL" id="CP033133">
    <property type="protein sequence ID" value="AYO55034.1"/>
    <property type="molecule type" value="Genomic_DNA"/>
</dbReference>
<name>A0A3G2T440_9GAMM</name>
<dbReference type="GO" id="GO:0016020">
    <property type="term" value="C:membrane"/>
    <property type="evidence" value="ECO:0007669"/>
    <property type="project" value="InterPro"/>
</dbReference>
<dbReference type="Pfam" id="PF03573">
    <property type="entry name" value="OprD"/>
    <property type="match status" value="1"/>
</dbReference>
<feature type="signal peptide" evidence="4">
    <location>
        <begin position="1"/>
        <end position="23"/>
    </location>
</feature>